<evidence type="ECO:0000313" key="9">
    <source>
        <dbReference type="Proteomes" id="UP001204562"/>
    </source>
</evidence>
<feature type="transmembrane region" description="Helical" evidence="4">
    <location>
        <begin position="33"/>
        <end position="51"/>
    </location>
</feature>
<dbReference type="InterPro" id="IPR050465">
    <property type="entry name" value="UPF0194_transport"/>
</dbReference>
<dbReference type="Proteomes" id="UP001204562">
    <property type="component" value="Unassembled WGS sequence"/>
</dbReference>
<dbReference type="PANTHER" id="PTHR32347">
    <property type="entry name" value="EFFLUX SYSTEM COMPONENT YKNX-RELATED"/>
    <property type="match status" value="1"/>
</dbReference>
<dbReference type="SUPFAM" id="SSF111369">
    <property type="entry name" value="HlyD-like secretion proteins"/>
    <property type="match status" value="2"/>
</dbReference>
<dbReference type="Gene3D" id="2.40.420.20">
    <property type="match status" value="1"/>
</dbReference>
<dbReference type="InterPro" id="IPR058647">
    <property type="entry name" value="BSH_CzcB-like"/>
</dbReference>
<feature type="domain" description="Multidrug resistance protein MdtA-like barrel-sandwich hybrid" evidence="5">
    <location>
        <begin position="93"/>
        <end position="185"/>
    </location>
</feature>
<name>A0AAW5JM47_9FIRM</name>
<evidence type="ECO:0000259" key="6">
    <source>
        <dbReference type="Pfam" id="PF25973"/>
    </source>
</evidence>
<dbReference type="RefSeq" id="WP_256304468.1">
    <property type="nucleotide sequence ID" value="NZ_JANFYS010000027.1"/>
</dbReference>
<feature type="compositionally biased region" description="Polar residues" evidence="3">
    <location>
        <begin position="1"/>
        <end position="15"/>
    </location>
</feature>
<accession>A0AAW5JM47</accession>
<evidence type="ECO:0000259" key="5">
    <source>
        <dbReference type="Pfam" id="PF25917"/>
    </source>
</evidence>
<evidence type="ECO:0000256" key="3">
    <source>
        <dbReference type="SAM" id="MobiDB-lite"/>
    </source>
</evidence>
<evidence type="ECO:0000256" key="2">
    <source>
        <dbReference type="ARBA" id="ARBA00023054"/>
    </source>
</evidence>
<dbReference type="Pfam" id="PF25973">
    <property type="entry name" value="BSH_CzcB"/>
    <property type="match status" value="1"/>
</dbReference>
<dbReference type="Pfam" id="PF25917">
    <property type="entry name" value="BSH_RND"/>
    <property type="match status" value="1"/>
</dbReference>
<keyword evidence="2" id="KW-0175">Coiled coil</keyword>
<comment type="subcellular location">
    <subcellularLocation>
        <location evidence="1">Cell envelope</location>
    </subcellularLocation>
</comment>
<dbReference type="InterPro" id="IPR058636">
    <property type="entry name" value="Beta-barrel_YknX"/>
</dbReference>
<reference evidence="8" key="1">
    <citation type="submission" date="2022-06" db="EMBL/GenBank/DDBJ databases">
        <title>Isolation of gut microbiota from human fecal samples.</title>
        <authorList>
            <person name="Pamer E.G."/>
            <person name="Barat B."/>
            <person name="Waligurski E."/>
            <person name="Medina S."/>
            <person name="Paddock L."/>
            <person name="Mostad J."/>
        </authorList>
    </citation>
    <scope>NUCLEOTIDE SEQUENCE</scope>
    <source>
        <strain evidence="8">DFI.9.91</strain>
    </source>
</reference>
<dbReference type="PANTHER" id="PTHR32347:SF14">
    <property type="entry name" value="EFFLUX SYSTEM COMPONENT YKNX-RELATED"/>
    <property type="match status" value="1"/>
</dbReference>
<gene>
    <name evidence="8" type="ORF">NE579_12290</name>
</gene>
<dbReference type="EMBL" id="JANFYS010000027">
    <property type="protein sequence ID" value="MCQ4771236.1"/>
    <property type="molecule type" value="Genomic_DNA"/>
</dbReference>
<feature type="domain" description="YknX-like beta-barrel" evidence="7">
    <location>
        <begin position="384"/>
        <end position="452"/>
    </location>
</feature>
<dbReference type="CDD" id="cd06849">
    <property type="entry name" value="lipoyl_domain"/>
    <property type="match status" value="1"/>
</dbReference>
<organism evidence="8 9">
    <name type="scientific">Intestinimonas massiliensis</name>
    <name type="common">ex Afouda et al. 2020</name>
    <dbReference type="NCBI Taxonomy" id="1673721"/>
    <lineage>
        <taxon>Bacteria</taxon>
        <taxon>Bacillati</taxon>
        <taxon>Bacillota</taxon>
        <taxon>Clostridia</taxon>
        <taxon>Eubacteriales</taxon>
        <taxon>Intestinimonas</taxon>
    </lineage>
</organism>
<proteinExistence type="predicted"/>
<dbReference type="Gene3D" id="2.40.50.100">
    <property type="match status" value="3"/>
</dbReference>
<evidence type="ECO:0000313" key="8">
    <source>
        <dbReference type="EMBL" id="MCQ4771236.1"/>
    </source>
</evidence>
<dbReference type="InterPro" id="IPR058625">
    <property type="entry name" value="MdtA-like_BSH"/>
</dbReference>
<dbReference type="Gene3D" id="1.10.287.470">
    <property type="entry name" value="Helix hairpin bin"/>
    <property type="match status" value="1"/>
</dbReference>
<comment type="caution">
    <text evidence="8">The sequence shown here is derived from an EMBL/GenBank/DDBJ whole genome shotgun (WGS) entry which is preliminary data.</text>
</comment>
<sequence length="575" mass="58150">MKLNLGQNPAPAQTPSGGGAVKPSRKKGPGKKLVALVLVCAIAGGGLRFAFGRTKASAAPSASSAYTTAAVERRNITASITGSGTLEAANSYSVTTLLEGTILTAEFEEGDQVEEGTVLYTIDSSNASSSLEKAEISLNQSQRSYNNKLKNQEDLNVTATASGRVIALNVEVGDDVSAGQTVATIRNSDVMSLTVPFPADDAAGFSLGQTASVTLDSTFETLNGTVSKISAGDTVLSGNRIVREVTIDVSNPGGISTSQSASAEIAGVGSSSGGTFAYADEAAVTAKISGEVASLRVSEGDQVDKDQLLLVLSSDTLADEIQSASESLRSAQLSLESQYDQLDDYTIISPISGTIIDKNYKAGETSESNQVLCSIYDLSYLTMTLSVDELDIADIAVGQTVSITADAVDDQTYKGVVTKVSVAGTSSSGVTTYPVTIRIDETDGLLPGMSADATIVLGSAEGVLAIPSAALMRGSLVLVTADSPSAANGASGESDASASQQGGSYVSVQVTVGIRDDNYLEITSGLQEGDTVAYIPTTSSGNTFQMGMMPGGGIPGGGGMPGGGGGGMGGAPGGF</sequence>
<dbReference type="Pfam" id="PF25990">
    <property type="entry name" value="Beta-barrel_YknX"/>
    <property type="match status" value="1"/>
</dbReference>
<protein>
    <submittedName>
        <fullName evidence="8">Efflux RND transporter periplasmic adaptor subunit</fullName>
    </submittedName>
</protein>
<evidence type="ECO:0000259" key="7">
    <source>
        <dbReference type="Pfam" id="PF25990"/>
    </source>
</evidence>
<dbReference type="GO" id="GO:0030313">
    <property type="term" value="C:cell envelope"/>
    <property type="evidence" value="ECO:0007669"/>
    <property type="project" value="UniProtKB-SubCell"/>
</dbReference>
<evidence type="ECO:0000256" key="1">
    <source>
        <dbReference type="ARBA" id="ARBA00004196"/>
    </source>
</evidence>
<evidence type="ECO:0000256" key="4">
    <source>
        <dbReference type="SAM" id="Phobius"/>
    </source>
</evidence>
<dbReference type="Gene3D" id="2.40.30.170">
    <property type="match status" value="1"/>
</dbReference>
<dbReference type="AlphaFoldDB" id="A0AAW5JM47"/>
<keyword evidence="4" id="KW-0472">Membrane</keyword>
<keyword evidence="4" id="KW-0812">Transmembrane</keyword>
<feature type="domain" description="CzcB-like barrel-sandwich hybrid" evidence="6">
    <location>
        <begin position="282"/>
        <end position="376"/>
    </location>
</feature>
<keyword evidence="4" id="KW-1133">Transmembrane helix</keyword>
<feature type="region of interest" description="Disordered" evidence="3">
    <location>
        <begin position="1"/>
        <end position="28"/>
    </location>
</feature>